<dbReference type="EMBL" id="UINC01118138">
    <property type="protein sequence ID" value="SVC91060.1"/>
    <property type="molecule type" value="Genomic_DNA"/>
</dbReference>
<dbReference type="InterPro" id="IPR050155">
    <property type="entry name" value="HAD-like_hydrolase_sf"/>
</dbReference>
<dbReference type="InterPro" id="IPR036412">
    <property type="entry name" value="HAD-like_sf"/>
</dbReference>
<gene>
    <name evidence="1" type="ORF">METZ01_LOCUS343914</name>
</gene>
<dbReference type="PANTHER" id="PTHR43434">
    <property type="entry name" value="PHOSPHOGLYCOLATE PHOSPHATASE"/>
    <property type="match status" value="1"/>
</dbReference>
<reference evidence="1" key="1">
    <citation type="submission" date="2018-05" db="EMBL/GenBank/DDBJ databases">
        <authorList>
            <person name="Lanie J.A."/>
            <person name="Ng W.-L."/>
            <person name="Kazmierczak K.M."/>
            <person name="Andrzejewski T.M."/>
            <person name="Davidsen T.M."/>
            <person name="Wayne K.J."/>
            <person name="Tettelin H."/>
            <person name="Glass J.I."/>
            <person name="Rusch D."/>
            <person name="Podicherti R."/>
            <person name="Tsui H.-C.T."/>
            <person name="Winkler M.E."/>
        </authorList>
    </citation>
    <scope>NUCLEOTIDE SEQUENCE</scope>
</reference>
<organism evidence="1">
    <name type="scientific">marine metagenome</name>
    <dbReference type="NCBI Taxonomy" id="408172"/>
    <lineage>
        <taxon>unclassified sequences</taxon>
        <taxon>metagenomes</taxon>
        <taxon>ecological metagenomes</taxon>
    </lineage>
</organism>
<sequence length="193" mass="22753">MNSILLKRKMKPITLEKYRQIFRFPVKEYYIKLGFDLEKEPFETCGLEFINEYEKRRYEAKLYPEVSSLLSQLKYSGISHSILSAQHQDLLNDLVQYYNIQHHFIQLIGLDNYYAHSKIENGLECIKKLNIESEKILMVGDTDHDFEVAQAIGVDCFLLSHGHYSHHRLKKPGARVFHDLKDLSHFFQIDVMA</sequence>
<dbReference type="AlphaFoldDB" id="A0A382R1K0"/>
<accession>A0A382R1K0</accession>
<protein>
    <recommendedName>
        <fullName evidence="2">Phosphoglycolate phosphatase</fullName>
    </recommendedName>
</protein>
<dbReference type="PANTHER" id="PTHR43434:SF1">
    <property type="entry name" value="PHOSPHOGLYCOLATE PHOSPHATASE"/>
    <property type="match status" value="1"/>
</dbReference>
<name>A0A382R1K0_9ZZZZ</name>
<dbReference type="InterPro" id="IPR041492">
    <property type="entry name" value="HAD_2"/>
</dbReference>
<dbReference type="Gene3D" id="1.10.150.240">
    <property type="entry name" value="Putative phosphatase, domain 2"/>
    <property type="match status" value="1"/>
</dbReference>
<dbReference type="GO" id="GO:0006281">
    <property type="term" value="P:DNA repair"/>
    <property type="evidence" value="ECO:0007669"/>
    <property type="project" value="TreeGrafter"/>
</dbReference>
<proteinExistence type="predicted"/>
<evidence type="ECO:0000313" key="1">
    <source>
        <dbReference type="EMBL" id="SVC91060.1"/>
    </source>
</evidence>
<dbReference type="Gene3D" id="3.40.50.1000">
    <property type="entry name" value="HAD superfamily/HAD-like"/>
    <property type="match status" value="1"/>
</dbReference>
<dbReference type="GO" id="GO:0005829">
    <property type="term" value="C:cytosol"/>
    <property type="evidence" value="ECO:0007669"/>
    <property type="project" value="TreeGrafter"/>
</dbReference>
<dbReference type="Pfam" id="PF13419">
    <property type="entry name" value="HAD_2"/>
    <property type="match status" value="1"/>
</dbReference>
<dbReference type="SUPFAM" id="SSF56784">
    <property type="entry name" value="HAD-like"/>
    <property type="match status" value="1"/>
</dbReference>
<dbReference type="InterPro" id="IPR023198">
    <property type="entry name" value="PGP-like_dom2"/>
</dbReference>
<evidence type="ECO:0008006" key="2">
    <source>
        <dbReference type="Google" id="ProtNLM"/>
    </source>
</evidence>
<dbReference type="GO" id="GO:0008967">
    <property type="term" value="F:phosphoglycolate phosphatase activity"/>
    <property type="evidence" value="ECO:0007669"/>
    <property type="project" value="TreeGrafter"/>
</dbReference>
<dbReference type="InterPro" id="IPR023214">
    <property type="entry name" value="HAD_sf"/>
</dbReference>